<dbReference type="SUPFAM" id="SSF88697">
    <property type="entry name" value="PUA domain-like"/>
    <property type="match status" value="1"/>
</dbReference>
<dbReference type="InterPro" id="IPR003111">
    <property type="entry name" value="Lon_prtase_N"/>
</dbReference>
<evidence type="ECO:0000259" key="7">
    <source>
        <dbReference type="PROSITE" id="PS51787"/>
    </source>
</evidence>
<dbReference type="GO" id="GO:0005525">
    <property type="term" value="F:GTP binding"/>
    <property type="evidence" value="ECO:0007669"/>
    <property type="project" value="UniProtKB-KW"/>
</dbReference>
<keyword evidence="1" id="KW-0547">Nucleotide-binding</keyword>
<dbReference type="PANTHER" id="PTHR11702:SF39">
    <property type="entry name" value="GTP-BINDING PROTEIN OBGC2-RELATED"/>
    <property type="match status" value="1"/>
</dbReference>
<dbReference type="SUPFAM" id="SSF52540">
    <property type="entry name" value="P-loop containing nucleoside triphosphate hydrolases"/>
    <property type="match status" value="1"/>
</dbReference>
<feature type="region of interest" description="Disordered" evidence="4">
    <location>
        <begin position="1"/>
        <end position="41"/>
    </location>
</feature>
<dbReference type="PROSITE" id="PS50896">
    <property type="entry name" value="LISH"/>
    <property type="match status" value="1"/>
</dbReference>
<comment type="caution">
    <text evidence="9">The sequence shown here is derived from an EMBL/GenBank/DDBJ whole genome shotgun (WGS) entry which is preliminary data.</text>
</comment>
<reference evidence="9 10" key="1">
    <citation type="submission" date="2018-10" db="EMBL/GenBank/DDBJ databases">
        <title>A high-quality apple genome assembly.</title>
        <authorList>
            <person name="Hu J."/>
        </authorList>
    </citation>
    <scope>NUCLEOTIDE SEQUENCE [LARGE SCALE GENOMIC DNA]</scope>
    <source>
        <strain evidence="10">cv. HFTH1</strain>
        <tissue evidence="9">Young leaf</tissue>
    </source>
</reference>
<dbReference type="PROSITE" id="PS51883">
    <property type="entry name" value="OBG"/>
    <property type="match status" value="1"/>
</dbReference>
<dbReference type="GO" id="GO:0005739">
    <property type="term" value="C:mitochondrion"/>
    <property type="evidence" value="ECO:0007669"/>
    <property type="project" value="TreeGrafter"/>
</dbReference>
<dbReference type="SMART" id="SM00668">
    <property type="entry name" value="CTLH"/>
    <property type="match status" value="1"/>
</dbReference>
<dbReference type="Gene3D" id="2.70.210.12">
    <property type="entry name" value="GTP1/OBG domain"/>
    <property type="match status" value="1"/>
</dbReference>
<evidence type="ECO:0000259" key="5">
    <source>
        <dbReference type="PROSITE" id="PS50897"/>
    </source>
</evidence>
<name>A0A498HVR5_MALDO</name>
<keyword evidence="10" id="KW-1185">Reference proteome</keyword>
<dbReference type="InterPro" id="IPR013144">
    <property type="entry name" value="CRA_dom"/>
</dbReference>
<keyword evidence="2" id="KW-0342">GTP-binding</keyword>
<dbReference type="InterPro" id="IPR027417">
    <property type="entry name" value="P-loop_NTPase"/>
</dbReference>
<dbReference type="InterPro" id="IPR006594">
    <property type="entry name" value="LisH"/>
</dbReference>
<dbReference type="InterPro" id="IPR006169">
    <property type="entry name" value="GTP1_OBG_dom"/>
</dbReference>
<feature type="domain" description="OBG-type G" evidence="6">
    <location>
        <begin position="752"/>
        <end position="976"/>
    </location>
</feature>
<evidence type="ECO:0000259" key="6">
    <source>
        <dbReference type="PROSITE" id="PS51710"/>
    </source>
</evidence>
<dbReference type="EMBL" id="RDQH01000341">
    <property type="protein sequence ID" value="RXH73261.1"/>
    <property type="molecule type" value="Genomic_DNA"/>
</dbReference>
<evidence type="ECO:0000259" key="8">
    <source>
        <dbReference type="PROSITE" id="PS51883"/>
    </source>
</evidence>
<evidence type="ECO:0000256" key="1">
    <source>
        <dbReference type="ARBA" id="ARBA00022741"/>
    </source>
</evidence>
<dbReference type="Gene3D" id="2.30.130.40">
    <property type="entry name" value="LON domain-like"/>
    <property type="match status" value="1"/>
</dbReference>
<organism evidence="9 10">
    <name type="scientific">Malus domestica</name>
    <name type="common">Apple</name>
    <name type="synonym">Pyrus malus</name>
    <dbReference type="NCBI Taxonomy" id="3750"/>
    <lineage>
        <taxon>Eukaryota</taxon>
        <taxon>Viridiplantae</taxon>
        <taxon>Streptophyta</taxon>
        <taxon>Embryophyta</taxon>
        <taxon>Tracheophyta</taxon>
        <taxon>Spermatophyta</taxon>
        <taxon>Magnoliopsida</taxon>
        <taxon>eudicotyledons</taxon>
        <taxon>Gunneridae</taxon>
        <taxon>Pentapetalae</taxon>
        <taxon>rosids</taxon>
        <taxon>fabids</taxon>
        <taxon>Rosales</taxon>
        <taxon>Rosaceae</taxon>
        <taxon>Amygdaloideae</taxon>
        <taxon>Maleae</taxon>
        <taxon>Malus</taxon>
    </lineage>
</organism>
<sequence>MALPQLIPSSSSSSLPHKPTFNPNPLPSPLNPNPNILSPRLHRCRQRPGSLKCTASSFSERHPTNQPKSGDVVELPIFPLPLVLFPGAILPLQIFEFRYRMMMHSLLQTDLRFGVIYSDAVSGTADVGCIGEVVKHERLVDDRFFLICKGQERFRITDLVRTKPYLVAEVKWLEDRPSSDGEDDLEALANEVELHMKDVIRLSNRLGGKPDKDVQDLRRHLFPTLFSFFVGSTFEGAPREQQALLELEDTAARLKREKETLRNTLNYLTAASAVKDAERPFCITDGMIMGAAVAVVLATNSGVQLTASPSKPYSEKPLGTTARLPCCAAINDNDIHNIVLSYLVHNCYKETVESFVASTGTKQPADCVEDMEKRNSRVEGDALKAIELTKELAPDLLEKNKDLHFDLLSLHFVELVCAKKCTEALEFAQNKLTPFGKVEKDVTKLEDFMALLAYEEPEKSPMFHLLSFDYRQQVADSLNRAVLEHSNLPNYSALERLIQQTTVVRQCMSEDNAKDSNKSKNVRFFSVSCRISTRAKELSSAQKPNTLIKEPHKYFDQVIITLRSGDGGHGAVLAMPNQRPPSKPPQGKHEKEKLRRKSLLKRDFGGALVLPVGGHGGDVVIYADEGKDSLLEFHTKNRFNAKRGGNVAAMGVLTSQLHDGLSAPALRIPVPPGTVVKRKRGTLLADLARPGDEILVARGGQGGISLVETPERSKKKVMALTTNVMRDDSDKILAVGQPGEEVSLELILRVVADVGLVGLPNAGKSTLLAATTLARPDIADYPFTTLMPNLGRLDGDPSLGPGMYSSEATLADLPGLIEGAHLGKGLGRNFLRHLRRTRLLVHVVDAAAEDPVNDYRTVKEELRMYNPDYLERPYIVVLNKIDLPQAKDRLPSLTEEIMRLGCDTASSEPEMSTAGAVKQPVPEGENADVSSSKAPTKDRKDKDIEDYPRPLAIVGVSVLKGIRVNEMLKAIRAGLRKCRGINEA</sequence>
<dbReference type="InterPro" id="IPR006595">
    <property type="entry name" value="CTLH_C"/>
</dbReference>
<dbReference type="InterPro" id="IPR036726">
    <property type="entry name" value="GTP1_OBG_dom_sf"/>
</dbReference>
<dbReference type="InterPro" id="IPR006073">
    <property type="entry name" value="GTP-bd"/>
</dbReference>
<feature type="compositionally biased region" description="Basic and acidic residues" evidence="4">
    <location>
        <begin position="935"/>
        <end position="944"/>
    </location>
</feature>
<dbReference type="PRINTS" id="PR00326">
    <property type="entry name" value="GTP1OBG"/>
</dbReference>
<dbReference type="Proteomes" id="UP000290289">
    <property type="component" value="Chromosome 15"/>
</dbReference>
<feature type="domain" description="Obg" evidence="8">
    <location>
        <begin position="552"/>
        <end position="751"/>
    </location>
</feature>
<dbReference type="PROSITE" id="PS00905">
    <property type="entry name" value="GTP1_OBG"/>
    <property type="match status" value="1"/>
</dbReference>
<feature type="region of interest" description="Disordered" evidence="4">
    <location>
        <begin position="904"/>
        <end position="944"/>
    </location>
</feature>
<accession>A0A498HVR5</accession>
<dbReference type="CDD" id="cd01898">
    <property type="entry name" value="Obg"/>
    <property type="match status" value="1"/>
</dbReference>
<dbReference type="Pfam" id="PF10607">
    <property type="entry name" value="CTLH"/>
    <property type="match status" value="1"/>
</dbReference>
<dbReference type="GO" id="GO:0042254">
    <property type="term" value="P:ribosome biogenesis"/>
    <property type="evidence" value="ECO:0007669"/>
    <property type="project" value="UniProtKB-UniRule"/>
</dbReference>
<evidence type="ECO:0000313" key="9">
    <source>
        <dbReference type="EMBL" id="RXH73261.1"/>
    </source>
</evidence>
<dbReference type="Pfam" id="PF01926">
    <property type="entry name" value="MMR_HSR1"/>
    <property type="match status" value="1"/>
</dbReference>
<dbReference type="SMART" id="SM00667">
    <property type="entry name" value="LisH"/>
    <property type="match status" value="1"/>
</dbReference>
<dbReference type="AlphaFoldDB" id="A0A498HVR5"/>
<evidence type="ECO:0000256" key="3">
    <source>
        <dbReference type="SAM" id="Coils"/>
    </source>
</evidence>
<dbReference type="InterPro" id="IPR024964">
    <property type="entry name" value="CTLH/CRA"/>
</dbReference>
<feature type="domain" description="Lon N-terminal" evidence="7">
    <location>
        <begin position="72"/>
        <end position="265"/>
    </location>
</feature>
<gene>
    <name evidence="9" type="ORF">DVH24_012945</name>
</gene>
<dbReference type="Pfam" id="PF01018">
    <property type="entry name" value="GTP1_OBG"/>
    <property type="match status" value="1"/>
</dbReference>
<dbReference type="STRING" id="3750.A0A498HVR5"/>
<dbReference type="PROSITE" id="PS51710">
    <property type="entry name" value="G_OBG"/>
    <property type="match status" value="1"/>
</dbReference>
<dbReference type="Gene3D" id="3.40.50.300">
    <property type="entry name" value="P-loop containing nucleotide triphosphate hydrolases"/>
    <property type="match status" value="1"/>
</dbReference>
<dbReference type="Pfam" id="PF02190">
    <property type="entry name" value="LON_substr_bdg"/>
    <property type="match status" value="1"/>
</dbReference>
<keyword evidence="3" id="KW-0175">Coiled coil</keyword>
<dbReference type="PANTHER" id="PTHR11702">
    <property type="entry name" value="DEVELOPMENTALLY REGULATED GTP-BINDING PROTEIN-RELATED"/>
    <property type="match status" value="1"/>
</dbReference>
<evidence type="ECO:0000313" key="10">
    <source>
        <dbReference type="Proteomes" id="UP000290289"/>
    </source>
</evidence>
<feature type="coiled-coil region" evidence="3">
    <location>
        <begin position="237"/>
        <end position="271"/>
    </location>
</feature>
<feature type="domain" description="CTLH" evidence="5">
    <location>
        <begin position="379"/>
        <end position="423"/>
    </location>
</feature>
<dbReference type="InterPro" id="IPR015947">
    <property type="entry name" value="PUA-like_sf"/>
</dbReference>
<protein>
    <recommendedName>
        <fullName evidence="11">Lon N-terminal domain-containing protein</fullName>
    </recommendedName>
</protein>
<dbReference type="GO" id="GO:0003924">
    <property type="term" value="F:GTPase activity"/>
    <property type="evidence" value="ECO:0007669"/>
    <property type="project" value="InterPro"/>
</dbReference>
<dbReference type="PROSITE" id="PS51787">
    <property type="entry name" value="LON_N"/>
    <property type="match status" value="1"/>
</dbReference>
<dbReference type="PROSITE" id="PS50897">
    <property type="entry name" value="CTLH"/>
    <property type="match status" value="1"/>
</dbReference>
<dbReference type="SMART" id="SM00464">
    <property type="entry name" value="LON"/>
    <property type="match status" value="1"/>
</dbReference>
<dbReference type="InterPro" id="IPR031167">
    <property type="entry name" value="G_OBG"/>
</dbReference>
<evidence type="ECO:0000256" key="4">
    <source>
        <dbReference type="SAM" id="MobiDB-lite"/>
    </source>
</evidence>
<dbReference type="InterPro" id="IPR045086">
    <property type="entry name" value="OBG_GTPase"/>
</dbReference>
<evidence type="ECO:0008006" key="11">
    <source>
        <dbReference type="Google" id="ProtNLM"/>
    </source>
</evidence>
<proteinExistence type="predicted"/>
<dbReference type="InterPro" id="IPR046336">
    <property type="entry name" value="Lon_prtase_N_sf"/>
</dbReference>
<dbReference type="SUPFAM" id="SSF82051">
    <property type="entry name" value="Obg GTP-binding protein N-terminal domain"/>
    <property type="match status" value="1"/>
</dbReference>
<feature type="compositionally biased region" description="Pro residues" evidence="4">
    <location>
        <begin position="22"/>
        <end position="32"/>
    </location>
</feature>
<evidence type="ECO:0000256" key="2">
    <source>
        <dbReference type="ARBA" id="ARBA00023134"/>
    </source>
</evidence>
<dbReference type="SMART" id="SM00757">
    <property type="entry name" value="CRA"/>
    <property type="match status" value="1"/>
</dbReference>
<dbReference type="InterPro" id="IPR006074">
    <property type="entry name" value="GTP1-OBG_CS"/>
</dbReference>